<dbReference type="Gene3D" id="3.40.850.10">
    <property type="entry name" value="Kinesin motor domain"/>
    <property type="match status" value="1"/>
</dbReference>
<protein>
    <recommendedName>
        <fullName evidence="4">Kinesin motor domain-containing protein</fullName>
    </recommendedName>
</protein>
<feature type="region of interest" description="Disordered" evidence="1">
    <location>
        <begin position="47"/>
        <end position="85"/>
    </location>
</feature>
<accession>A0ABR2M9P0</accession>
<evidence type="ECO:0000313" key="3">
    <source>
        <dbReference type="Proteomes" id="UP001412067"/>
    </source>
</evidence>
<dbReference type="InterPro" id="IPR036961">
    <property type="entry name" value="Kinesin_motor_dom_sf"/>
</dbReference>
<evidence type="ECO:0008006" key="4">
    <source>
        <dbReference type="Google" id="ProtNLM"/>
    </source>
</evidence>
<organism evidence="2 3">
    <name type="scientific">Platanthera guangdongensis</name>
    <dbReference type="NCBI Taxonomy" id="2320717"/>
    <lineage>
        <taxon>Eukaryota</taxon>
        <taxon>Viridiplantae</taxon>
        <taxon>Streptophyta</taxon>
        <taxon>Embryophyta</taxon>
        <taxon>Tracheophyta</taxon>
        <taxon>Spermatophyta</taxon>
        <taxon>Magnoliopsida</taxon>
        <taxon>Liliopsida</taxon>
        <taxon>Asparagales</taxon>
        <taxon>Orchidaceae</taxon>
        <taxon>Orchidoideae</taxon>
        <taxon>Orchideae</taxon>
        <taxon>Orchidinae</taxon>
        <taxon>Platanthera</taxon>
    </lineage>
</organism>
<dbReference type="Proteomes" id="UP001412067">
    <property type="component" value="Unassembled WGS sequence"/>
</dbReference>
<comment type="caution">
    <text evidence="2">The sequence shown here is derived from an EMBL/GenBank/DDBJ whole genome shotgun (WGS) entry which is preliminary data.</text>
</comment>
<evidence type="ECO:0000313" key="2">
    <source>
        <dbReference type="EMBL" id="KAK8959873.1"/>
    </source>
</evidence>
<sequence>MEKKHLLNLLQKTKGNIKVFCRCRPLNLKEISSNCAPINRSYEQSHVRGSAVGGRRYRRPPVGREQSHVACETPPGTRQADSFSFWEKRKKRGRAARPFSPIFCREASTLYR</sequence>
<dbReference type="EMBL" id="JBBWWR010000011">
    <property type="protein sequence ID" value="KAK8959873.1"/>
    <property type="molecule type" value="Genomic_DNA"/>
</dbReference>
<proteinExistence type="predicted"/>
<keyword evidence="3" id="KW-1185">Reference proteome</keyword>
<gene>
    <name evidence="2" type="ORF">KSP40_PGU006254</name>
</gene>
<reference evidence="2 3" key="1">
    <citation type="journal article" date="2022" name="Nat. Plants">
        <title>Genomes of leafy and leafless Platanthera orchids illuminate the evolution of mycoheterotrophy.</title>
        <authorList>
            <person name="Li M.H."/>
            <person name="Liu K.W."/>
            <person name="Li Z."/>
            <person name="Lu H.C."/>
            <person name="Ye Q.L."/>
            <person name="Zhang D."/>
            <person name="Wang J.Y."/>
            <person name="Li Y.F."/>
            <person name="Zhong Z.M."/>
            <person name="Liu X."/>
            <person name="Yu X."/>
            <person name="Liu D.K."/>
            <person name="Tu X.D."/>
            <person name="Liu B."/>
            <person name="Hao Y."/>
            <person name="Liao X.Y."/>
            <person name="Jiang Y.T."/>
            <person name="Sun W.H."/>
            <person name="Chen J."/>
            <person name="Chen Y.Q."/>
            <person name="Ai Y."/>
            <person name="Zhai J.W."/>
            <person name="Wu S.S."/>
            <person name="Zhou Z."/>
            <person name="Hsiao Y.Y."/>
            <person name="Wu W.L."/>
            <person name="Chen Y.Y."/>
            <person name="Lin Y.F."/>
            <person name="Hsu J.L."/>
            <person name="Li C.Y."/>
            <person name="Wang Z.W."/>
            <person name="Zhao X."/>
            <person name="Zhong W.Y."/>
            <person name="Ma X.K."/>
            <person name="Ma L."/>
            <person name="Huang J."/>
            <person name="Chen G.Z."/>
            <person name="Huang M.Z."/>
            <person name="Huang L."/>
            <person name="Peng D.H."/>
            <person name="Luo Y.B."/>
            <person name="Zou S.Q."/>
            <person name="Chen S.P."/>
            <person name="Lan S."/>
            <person name="Tsai W.C."/>
            <person name="Van de Peer Y."/>
            <person name="Liu Z.J."/>
        </authorList>
    </citation>
    <scope>NUCLEOTIDE SEQUENCE [LARGE SCALE GENOMIC DNA]</scope>
    <source>
        <tissue evidence="2">Flower</tissue>
    </source>
</reference>
<name>A0ABR2M9P0_9ASPA</name>
<evidence type="ECO:0000256" key="1">
    <source>
        <dbReference type="SAM" id="MobiDB-lite"/>
    </source>
</evidence>